<dbReference type="InterPro" id="IPR036691">
    <property type="entry name" value="Endo/exonu/phosph_ase_sf"/>
</dbReference>
<dbReference type="RefSeq" id="XP_029656756.1">
    <property type="nucleotide sequence ID" value="XM_029800896.1"/>
</dbReference>
<gene>
    <name evidence="3" type="primary">LOC115230762</name>
</gene>
<sequence length="439" mass="49873">MTTPLKIIAVNARSVKRRHLDFVEMVNSGHPDLIVVNESKLKEGQCFELPGYCSLDLKWRNNSTPGTGTTIYYLQNLKTRNLKTIERNLCEFISLEIKTQRFWLKVGGIYCKNLAPCIGLIEDFFVSSNHCLFIGDLNSKHTAFGCRVTNRDGRLLERAAGRLDVCVRTSKARNHRSPFGWDNLCVALSTQSVANLMGEPIVLDDIGSDHLPMQVCVHVSVDTQIRCPPRYTLSNINWAHYRYALNLFFRNNVRPGSYQSTSDIDNSGAELTDFMRLYLEAHARRVCPTSKGITHQNPKLLQLLGEKKRLRNKLKRCADPTDQGTLRSEISLLNHKIELTRKKDLERMWKKACSGLNHRNPNFWIAYNRLFNHLVNSPAPELSNSAGMPASVEEIPNIFADHLDRPLPDHEDRWGNSHASHIDQADSLSVDHHPITAAE</sequence>
<dbReference type="KEGG" id="osn:115230762"/>
<reference evidence="3" key="1">
    <citation type="submission" date="2025-08" db="UniProtKB">
        <authorList>
            <consortium name="RefSeq"/>
        </authorList>
    </citation>
    <scope>IDENTIFICATION</scope>
</reference>
<organism evidence="2 3">
    <name type="scientific">Octopus sinensis</name>
    <name type="common">East Asian common octopus</name>
    <dbReference type="NCBI Taxonomy" id="2607531"/>
    <lineage>
        <taxon>Eukaryota</taxon>
        <taxon>Metazoa</taxon>
        <taxon>Spiralia</taxon>
        <taxon>Lophotrochozoa</taxon>
        <taxon>Mollusca</taxon>
        <taxon>Cephalopoda</taxon>
        <taxon>Coleoidea</taxon>
        <taxon>Octopodiformes</taxon>
        <taxon>Octopoda</taxon>
        <taxon>Incirrata</taxon>
        <taxon>Octopodidae</taxon>
        <taxon>Octopus</taxon>
    </lineage>
</organism>
<feature type="non-terminal residue" evidence="3">
    <location>
        <position position="439"/>
    </location>
</feature>
<keyword evidence="2" id="KW-1185">Reference proteome</keyword>
<feature type="region of interest" description="Disordered" evidence="1">
    <location>
        <begin position="406"/>
        <end position="439"/>
    </location>
</feature>
<dbReference type="SUPFAM" id="SSF56219">
    <property type="entry name" value="DNase I-like"/>
    <property type="match status" value="1"/>
</dbReference>
<dbReference type="Proteomes" id="UP000515154">
    <property type="component" value="Unplaced"/>
</dbReference>
<dbReference type="AlphaFoldDB" id="A0A6P7U707"/>
<protein>
    <submittedName>
        <fullName evidence="3">Uncharacterized protein LOC115230762</fullName>
    </submittedName>
</protein>
<evidence type="ECO:0000313" key="3">
    <source>
        <dbReference type="RefSeq" id="XP_029656756.1"/>
    </source>
</evidence>
<evidence type="ECO:0000256" key="1">
    <source>
        <dbReference type="SAM" id="MobiDB-lite"/>
    </source>
</evidence>
<proteinExistence type="predicted"/>
<accession>A0A6P7U707</accession>
<dbReference type="Gene3D" id="3.60.10.10">
    <property type="entry name" value="Endonuclease/exonuclease/phosphatase"/>
    <property type="match status" value="1"/>
</dbReference>
<evidence type="ECO:0000313" key="2">
    <source>
        <dbReference type="Proteomes" id="UP000515154"/>
    </source>
</evidence>
<name>A0A6P7U707_9MOLL</name>